<keyword evidence="10" id="KW-1133">Transmembrane helix</keyword>
<dbReference type="InterPro" id="IPR006311">
    <property type="entry name" value="TAT_signal"/>
</dbReference>
<comment type="subunit">
    <text evidence="2">Monomer.</text>
</comment>
<evidence type="ECO:0000256" key="5">
    <source>
        <dbReference type="ARBA" id="ARBA00038978"/>
    </source>
</evidence>
<feature type="domain" description="Plastocyanin-like" evidence="12">
    <location>
        <begin position="86"/>
        <end position="154"/>
    </location>
</feature>
<dbReference type="PROSITE" id="PS51318">
    <property type="entry name" value="TAT"/>
    <property type="match status" value="1"/>
</dbReference>
<dbReference type="Pfam" id="PF07732">
    <property type="entry name" value="Cu-oxidase_3"/>
    <property type="match status" value="2"/>
</dbReference>
<dbReference type="InterPro" id="IPR002355">
    <property type="entry name" value="Cu_oxidase_Cu_BS"/>
</dbReference>
<feature type="domain" description="Plastocyanin-like" evidence="12">
    <location>
        <begin position="171"/>
        <end position="214"/>
    </location>
</feature>
<dbReference type="PROSITE" id="PS00080">
    <property type="entry name" value="MULTICOPPER_OXIDASE2"/>
    <property type="match status" value="1"/>
</dbReference>
<gene>
    <name evidence="13" type="ORF">DZF91_06935</name>
</gene>
<name>A0A372JQR5_9ACTN</name>
<evidence type="ECO:0000259" key="11">
    <source>
        <dbReference type="Pfam" id="PF07731"/>
    </source>
</evidence>
<dbReference type="PANTHER" id="PTHR48267">
    <property type="entry name" value="CUPREDOXIN SUPERFAMILY PROTEIN"/>
    <property type="match status" value="1"/>
</dbReference>
<accession>A0A372JQR5</accession>
<dbReference type="InterPro" id="IPR011707">
    <property type="entry name" value="Cu-oxidase-like_N"/>
</dbReference>
<keyword evidence="14" id="KW-1185">Reference proteome</keyword>
<comment type="similarity">
    <text evidence="1">Belongs to the multicopper oxidase family.</text>
</comment>
<dbReference type="InterPro" id="IPR011706">
    <property type="entry name" value="Cu-oxidase_C"/>
</dbReference>
<keyword evidence="10" id="KW-0812">Transmembrane</keyword>
<dbReference type="Pfam" id="PF07731">
    <property type="entry name" value="Cu-oxidase_2"/>
    <property type="match status" value="1"/>
</dbReference>
<protein>
    <recommendedName>
        <fullName evidence="6">Multicopper oxidase CueO</fullName>
        <ecNumber evidence="5">1.16.3.4</ecNumber>
    </recommendedName>
    <alternativeName>
        <fullName evidence="7">Copper efflux oxidase</fullName>
    </alternativeName>
    <alternativeName>
        <fullName evidence="8">Cuprous oxidase</fullName>
    </alternativeName>
</protein>
<dbReference type="EC" id="1.16.3.4" evidence="5"/>
<comment type="catalytic activity">
    <reaction evidence="9">
        <text>4 Cu(+) + O2 + 4 H(+) = 4 Cu(2+) + 2 H2O</text>
        <dbReference type="Rhea" id="RHEA:30083"/>
        <dbReference type="ChEBI" id="CHEBI:15377"/>
        <dbReference type="ChEBI" id="CHEBI:15378"/>
        <dbReference type="ChEBI" id="CHEBI:15379"/>
        <dbReference type="ChEBI" id="CHEBI:29036"/>
        <dbReference type="ChEBI" id="CHEBI:49552"/>
        <dbReference type="EC" id="1.16.3.4"/>
    </reaction>
    <physiologicalReaction direction="left-to-right" evidence="9">
        <dbReference type="Rhea" id="RHEA:30084"/>
    </physiologicalReaction>
</comment>
<organism evidence="13 14">
    <name type="scientific">Actinomadura logoneensis</name>
    <dbReference type="NCBI Taxonomy" id="2293572"/>
    <lineage>
        <taxon>Bacteria</taxon>
        <taxon>Bacillati</taxon>
        <taxon>Actinomycetota</taxon>
        <taxon>Actinomycetes</taxon>
        <taxon>Streptosporangiales</taxon>
        <taxon>Thermomonosporaceae</taxon>
        <taxon>Actinomadura</taxon>
    </lineage>
</organism>
<dbReference type="EMBL" id="QURH01000129">
    <property type="protein sequence ID" value="RFU42361.1"/>
    <property type="molecule type" value="Genomic_DNA"/>
</dbReference>
<dbReference type="RefSeq" id="WP_117356658.1">
    <property type="nucleotide sequence ID" value="NZ_QURH01000129.1"/>
</dbReference>
<dbReference type="AlphaFoldDB" id="A0A372JQR5"/>
<dbReference type="Gene3D" id="2.60.40.420">
    <property type="entry name" value="Cupredoxins - blue copper proteins"/>
    <property type="match status" value="3"/>
</dbReference>
<dbReference type="GO" id="GO:0005507">
    <property type="term" value="F:copper ion binding"/>
    <property type="evidence" value="ECO:0007669"/>
    <property type="project" value="InterPro"/>
</dbReference>
<evidence type="ECO:0000256" key="10">
    <source>
        <dbReference type="SAM" id="Phobius"/>
    </source>
</evidence>
<feature type="transmembrane region" description="Helical" evidence="10">
    <location>
        <begin position="12"/>
        <end position="32"/>
    </location>
</feature>
<evidence type="ECO:0000313" key="14">
    <source>
        <dbReference type="Proteomes" id="UP000261811"/>
    </source>
</evidence>
<feature type="domain" description="Plastocyanin-like" evidence="11">
    <location>
        <begin position="411"/>
        <end position="521"/>
    </location>
</feature>
<evidence type="ECO:0000256" key="7">
    <source>
        <dbReference type="ARBA" id="ARBA00042896"/>
    </source>
</evidence>
<reference evidence="13 14" key="1">
    <citation type="submission" date="2018-08" db="EMBL/GenBank/DDBJ databases">
        <title>Actinomadura jelena sp. nov., a novel Actinomycete isolated from soil in Chad.</title>
        <authorList>
            <person name="Shi L."/>
        </authorList>
    </citation>
    <scope>NUCLEOTIDE SEQUENCE [LARGE SCALE GENOMIC DNA]</scope>
    <source>
        <strain evidence="13 14">NEAU-G17</strain>
    </source>
</reference>
<evidence type="ECO:0000256" key="6">
    <source>
        <dbReference type="ARBA" id="ARBA00041027"/>
    </source>
</evidence>
<dbReference type="InterPro" id="IPR008972">
    <property type="entry name" value="Cupredoxin"/>
</dbReference>
<comment type="caution">
    <text evidence="13">The sequence shown here is derived from an EMBL/GenBank/DDBJ whole genome shotgun (WGS) entry which is preliminary data.</text>
</comment>
<keyword evidence="3" id="KW-0479">Metal-binding</keyword>
<proteinExistence type="inferred from homology"/>
<dbReference type="OrthoDB" id="345021at2"/>
<evidence type="ECO:0000256" key="2">
    <source>
        <dbReference type="ARBA" id="ARBA00011245"/>
    </source>
</evidence>
<evidence type="ECO:0000256" key="8">
    <source>
        <dbReference type="ARBA" id="ARBA00043090"/>
    </source>
</evidence>
<dbReference type="GO" id="GO:0016491">
    <property type="term" value="F:oxidoreductase activity"/>
    <property type="evidence" value="ECO:0007669"/>
    <property type="project" value="UniProtKB-KW"/>
</dbReference>
<dbReference type="SUPFAM" id="SSF49503">
    <property type="entry name" value="Cupredoxins"/>
    <property type="match status" value="3"/>
</dbReference>
<evidence type="ECO:0000256" key="4">
    <source>
        <dbReference type="ARBA" id="ARBA00023002"/>
    </source>
</evidence>
<evidence type="ECO:0000313" key="13">
    <source>
        <dbReference type="EMBL" id="RFU42361.1"/>
    </source>
</evidence>
<sequence length="522" mass="57426">MARERGGLSRRGFIGAGVALGVGAGAVALGGAKYLGTVPPGRLLASRRPLPRAFEQPLRLPPVLKPTRTDATTDYYEIVQRAADLEILPGARTTAWTYGGTFPGPTITSRSGRRTVVRHRNELPRPVVVHLHGGHTPHDSDGYPGDEILPPGGRPTMAMGGHAMPGNPVMGHRDYTFPMDQRAATLWYHDHRMGFTGASVWRGLAGFHLVHDDEEERLPLPRGDRDIPLMIADRSFEADGAFRYPSIDRTLATVPGVHAAHMNGVLGDVILVNGVPWPVHPVQRLRYRLRLLNASNARNYRLALDPPPPGGQGMVQIGSDGGLLERPIAHEGIDAAPAERFDVVVDFARYRPGTRVRLVNLLGSGRTREVMAFDVSSSAKAPREDATVPARLSRIPRLDPAKAAVTRTFLLQKRGSSWQINGRDYEPGRPLARPKLGQLELWRFVTDLHHPIHLHLDHFQVVGRGTRGLGPSDHGWKDTMDLRPAEAAEVAVRFTDYPGSFVFHCHNLEHEDMAMMADFTTE</sequence>
<dbReference type="InterPro" id="IPR045087">
    <property type="entry name" value="Cu-oxidase_fam"/>
</dbReference>
<dbReference type="Proteomes" id="UP000261811">
    <property type="component" value="Unassembled WGS sequence"/>
</dbReference>
<dbReference type="PANTHER" id="PTHR48267:SF1">
    <property type="entry name" value="BILIRUBIN OXIDASE"/>
    <property type="match status" value="1"/>
</dbReference>
<evidence type="ECO:0000256" key="3">
    <source>
        <dbReference type="ARBA" id="ARBA00022723"/>
    </source>
</evidence>
<evidence type="ECO:0000256" key="9">
    <source>
        <dbReference type="ARBA" id="ARBA00048092"/>
    </source>
</evidence>
<keyword evidence="4" id="KW-0560">Oxidoreductase</keyword>
<evidence type="ECO:0000256" key="1">
    <source>
        <dbReference type="ARBA" id="ARBA00010609"/>
    </source>
</evidence>
<keyword evidence="10" id="KW-0472">Membrane</keyword>
<evidence type="ECO:0000259" key="12">
    <source>
        <dbReference type="Pfam" id="PF07732"/>
    </source>
</evidence>